<dbReference type="KEGG" id="dwd:DSCW_50870"/>
<feature type="domain" description="Nucleotidyl transferase" evidence="9">
    <location>
        <begin position="55"/>
        <end position="276"/>
    </location>
</feature>
<dbReference type="RefSeq" id="WP_155306397.1">
    <property type="nucleotide sequence ID" value="NZ_AP021875.1"/>
</dbReference>
<dbReference type="GO" id="GO:0046872">
    <property type="term" value="F:metal ion binding"/>
    <property type="evidence" value="ECO:0007669"/>
    <property type="project" value="UniProtKB-KW"/>
</dbReference>
<dbReference type="InterPro" id="IPR029044">
    <property type="entry name" value="Nucleotide-diphossugar_trans"/>
</dbReference>
<dbReference type="Gene3D" id="3.90.550.10">
    <property type="entry name" value="Spore Coat Polysaccharide Biosynthesis Protein SpsA, Chain A"/>
    <property type="match status" value="1"/>
</dbReference>
<keyword evidence="11" id="KW-1185">Reference proteome</keyword>
<comment type="catalytic activity">
    <reaction evidence="8">
        <text>dTTP + alpha-D-glucose 1-phosphate + H(+) = dTDP-alpha-D-glucose + diphosphate</text>
        <dbReference type="Rhea" id="RHEA:15225"/>
        <dbReference type="ChEBI" id="CHEBI:15378"/>
        <dbReference type="ChEBI" id="CHEBI:33019"/>
        <dbReference type="ChEBI" id="CHEBI:37568"/>
        <dbReference type="ChEBI" id="CHEBI:57477"/>
        <dbReference type="ChEBI" id="CHEBI:58601"/>
        <dbReference type="EC" id="2.7.7.24"/>
    </reaction>
</comment>
<evidence type="ECO:0000256" key="2">
    <source>
        <dbReference type="ARBA" id="ARBA00010480"/>
    </source>
</evidence>
<dbReference type="AlphaFoldDB" id="A0A5K7ZA57"/>
<organism evidence="10 11">
    <name type="scientific">Desulfosarcina widdelii</name>
    <dbReference type="NCBI Taxonomy" id="947919"/>
    <lineage>
        <taxon>Bacteria</taxon>
        <taxon>Pseudomonadati</taxon>
        <taxon>Thermodesulfobacteriota</taxon>
        <taxon>Desulfobacteria</taxon>
        <taxon>Desulfobacterales</taxon>
        <taxon>Desulfosarcinaceae</taxon>
        <taxon>Desulfosarcina</taxon>
    </lineage>
</organism>
<dbReference type="EMBL" id="AP021875">
    <property type="protein sequence ID" value="BBO77670.1"/>
    <property type="molecule type" value="Genomic_DNA"/>
</dbReference>
<dbReference type="PANTHER" id="PTHR43532:SF1">
    <property type="entry name" value="GLUCOSE-1-PHOSPHATE THYMIDYLYLTRANSFERASE 1"/>
    <property type="match status" value="1"/>
</dbReference>
<evidence type="ECO:0000256" key="5">
    <source>
        <dbReference type="ARBA" id="ARBA00022695"/>
    </source>
</evidence>
<name>A0A5K7ZA57_9BACT</name>
<evidence type="ECO:0000313" key="11">
    <source>
        <dbReference type="Proteomes" id="UP000427769"/>
    </source>
</evidence>
<dbReference type="PANTHER" id="PTHR43532">
    <property type="entry name" value="GLUCOSE-1-PHOSPHATE THYMIDYLYLTRANSFERASE"/>
    <property type="match status" value="1"/>
</dbReference>
<evidence type="ECO:0000256" key="4">
    <source>
        <dbReference type="ARBA" id="ARBA00022679"/>
    </source>
</evidence>
<comment type="similarity">
    <text evidence="2">Belongs to the glucose-1-phosphate thymidylyltransferase family.</text>
</comment>
<evidence type="ECO:0000256" key="7">
    <source>
        <dbReference type="ARBA" id="ARBA00022842"/>
    </source>
</evidence>
<dbReference type="Pfam" id="PF00483">
    <property type="entry name" value="NTP_transferase"/>
    <property type="match status" value="1"/>
</dbReference>
<evidence type="ECO:0000256" key="6">
    <source>
        <dbReference type="ARBA" id="ARBA00022723"/>
    </source>
</evidence>
<dbReference type="InterPro" id="IPR005907">
    <property type="entry name" value="G1P_thy_trans_s"/>
</dbReference>
<evidence type="ECO:0000256" key="1">
    <source>
        <dbReference type="ARBA" id="ARBA00001946"/>
    </source>
</evidence>
<evidence type="ECO:0000259" key="9">
    <source>
        <dbReference type="Pfam" id="PF00483"/>
    </source>
</evidence>
<sequence>MVKIRGALRNELIGLLPAAGKASRIQPLPCSKELLPVGLQALGTGQGEDALRPKAISQYLLESMVRAGAGKAFIVINREKWDIPAYFGPGRLTGADLAYVVTDCPYGAPFSLRQAFPFVRDATVLFGFPDIRFTPVNAFSRLLEKQSASGADLVMGLYRASDPSKMDMVRLDRNGGIQGIDIKPAATTLTFTWIIAVWSPTFTRFMQRALDDAEPLVAEEYNAVPKGRRREYYVGNVIQTALDSGLNVASVIFDEGRYIDIGTPESLVAAMTQITAEKEKR</sequence>
<keyword evidence="4 10" id="KW-0808">Transferase</keyword>
<dbReference type="EC" id="2.7.7.24" evidence="3"/>
<comment type="cofactor">
    <cofactor evidence="1">
        <name>Mg(2+)</name>
        <dbReference type="ChEBI" id="CHEBI:18420"/>
    </cofactor>
</comment>
<evidence type="ECO:0000313" key="10">
    <source>
        <dbReference type="EMBL" id="BBO77670.1"/>
    </source>
</evidence>
<keyword evidence="7" id="KW-0460">Magnesium</keyword>
<proteinExistence type="inferred from homology"/>
<dbReference type="Proteomes" id="UP000427769">
    <property type="component" value="Chromosome"/>
</dbReference>
<dbReference type="InterPro" id="IPR005835">
    <property type="entry name" value="NTP_transferase_dom"/>
</dbReference>
<dbReference type="OrthoDB" id="527131at2"/>
<keyword evidence="5" id="KW-0548">Nucleotidyltransferase</keyword>
<accession>A0A5K7ZA57</accession>
<dbReference type="GO" id="GO:0008879">
    <property type="term" value="F:glucose-1-phosphate thymidylyltransferase activity"/>
    <property type="evidence" value="ECO:0007669"/>
    <property type="project" value="UniProtKB-EC"/>
</dbReference>
<protein>
    <recommendedName>
        <fullName evidence="3">glucose-1-phosphate thymidylyltransferase</fullName>
        <ecNumber evidence="3">2.7.7.24</ecNumber>
    </recommendedName>
</protein>
<reference evidence="10 11" key="1">
    <citation type="submission" date="2019-11" db="EMBL/GenBank/DDBJ databases">
        <title>Comparative genomics of hydrocarbon-degrading Desulfosarcina strains.</title>
        <authorList>
            <person name="Watanabe M."/>
            <person name="Kojima H."/>
            <person name="Fukui M."/>
        </authorList>
    </citation>
    <scope>NUCLEOTIDE SEQUENCE [LARGE SCALE GENOMIC DNA]</scope>
    <source>
        <strain evidence="10 11">PP31</strain>
    </source>
</reference>
<gene>
    <name evidence="10" type="ORF">DSCW_50870</name>
</gene>
<keyword evidence="6" id="KW-0479">Metal-binding</keyword>
<evidence type="ECO:0000256" key="8">
    <source>
        <dbReference type="ARBA" id="ARBA00049336"/>
    </source>
</evidence>
<dbReference type="SUPFAM" id="SSF53448">
    <property type="entry name" value="Nucleotide-diphospho-sugar transferases"/>
    <property type="match status" value="1"/>
</dbReference>
<evidence type="ECO:0000256" key="3">
    <source>
        <dbReference type="ARBA" id="ARBA00012461"/>
    </source>
</evidence>